<evidence type="ECO:0000313" key="2">
    <source>
        <dbReference type="Proteomes" id="UP001500418"/>
    </source>
</evidence>
<protein>
    <recommendedName>
        <fullName evidence="3">DNA-binding protein</fullName>
    </recommendedName>
</protein>
<keyword evidence="2" id="KW-1185">Reference proteome</keyword>
<accession>A0ABP4BRN0</accession>
<reference evidence="2" key="1">
    <citation type="journal article" date="2019" name="Int. J. Syst. Evol. Microbiol.">
        <title>The Global Catalogue of Microorganisms (GCM) 10K type strain sequencing project: providing services to taxonomists for standard genome sequencing and annotation.</title>
        <authorList>
            <consortium name="The Broad Institute Genomics Platform"/>
            <consortium name="The Broad Institute Genome Sequencing Center for Infectious Disease"/>
            <person name="Wu L."/>
            <person name="Ma J."/>
        </authorList>
    </citation>
    <scope>NUCLEOTIDE SEQUENCE [LARGE SCALE GENOMIC DNA]</scope>
    <source>
        <strain evidence="2">JCM 11444</strain>
    </source>
</reference>
<proteinExistence type="predicted"/>
<name>A0ABP4BRN0_9ACTN</name>
<comment type="caution">
    <text evidence="1">The sequence shown here is derived from an EMBL/GenBank/DDBJ whole genome shotgun (WGS) entry which is preliminary data.</text>
</comment>
<gene>
    <name evidence="1" type="ORF">GCM10009575_080670</name>
</gene>
<evidence type="ECO:0000313" key="1">
    <source>
        <dbReference type="EMBL" id="GAA0953885.1"/>
    </source>
</evidence>
<dbReference type="Proteomes" id="UP001500418">
    <property type="component" value="Unassembled WGS sequence"/>
</dbReference>
<evidence type="ECO:0008006" key="3">
    <source>
        <dbReference type="Google" id="ProtNLM"/>
    </source>
</evidence>
<sequence length="467" mass="50153">MPGRAVAAGVLRTAPLAGELTSSLINRAAARYGLPAAGVLRLWTCRNSPARMDGGGMRADAEVVLNEAGRAVLAELCGVEPAVLARALPAFTVDDPKISKGREAGLAQGRWQAASAVAGEAAFACRSCTARRTGQALRAVRYVPRRQRVCGRHGRWLLDADADQPLEHLDLRGVPEVVAAQRRWTGVARRAVRAAADPGEVFALAHAVVARWWEEALHWHQEEIWPQRLHRVAGGNAGTDLKRWRIVGRDAVVFPEVVAVADALLDPAMAELVWRDSGAGRPRPLSADGAFCRRLGERVGRNWLGPLSAVDYGGPLLAWMGAVIRRRRGEGGPPGWRDDPWRLRREQQPATMAGGLRVMTAEAHSGGSATRWRAAVSAEHRLHITQLVKEAGEQLVELRGVHSGTTAEVARTLLEHLSESAALIEKALVHTATAAVTAGVALEEVAGWARLSAHELAEIVAVGKDHG</sequence>
<dbReference type="EMBL" id="BAAAID010000082">
    <property type="protein sequence ID" value="GAA0953885.1"/>
    <property type="molecule type" value="Genomic_DNA"/>
</dbReference>
<organism evidence="1 2">
    <name type="scientific">Streptomyces rhizosphaericus</name>
    <dbReference type="NCBI Taxonomy" id="114699"/>
    <lineage>
        <taxon>Bacteria</taxon>
        <taxon>Bacillati</taxon>
        <taxon>Actinomycetota</taxon>
        <taxon>Actinomycetes</taxon>
        <taxon>Kitasatosporales</taxon>
        <taxon>Streptomycetaceae</taxon>
        <taxon>Streptomyces</taxon>
        <taxon>Streptomyces violaceusniger group</taxon>
    </lineage>
</organism>